<dbReference type="Proteomes" id="UP000031586">
    <property type="component" value="Unassembled WGS sequence"/>
</dbReference>
<evidence type="ECO:0000259" key="4">
    <source>
        <dbReference type="Pfam" id="PF13752"/>
    </source>
</evidence>
<dbReference type="InterPro" id="IPR022038">
    <property type="entry name" value="Ig-like_bact"/>
</dbReference>
<evidence type="ECO:0000313" key="6">
    <source>
        <dbReference type="Proteomes" id="UP000031586"/>
    </source>
</evidence>
<dbReference type="PATRIC" id="fig|1229493.5.peg.879"/>
<dbReference type="RefSeq" id="WP_020194235.1">
    <property type="nucleotide sequence ID" value="NZ_BAOH01000005.1"/>
</dbReference>
<evidence type="ECO:0000313" key="5">
    <source>
        <dbReference type="EMBL" id="KIF53069.1"/>
    </source>
</evidence>
<comment type="caution">
    <text evidence="5">The sequence shown here is derived from an EMBL/GenBank/DDBJ whole genome shotgun (WGS) entry which is preliminary data.</text>
</comment>
<dbReference type="AlphaFoldDB" id="A0A0C1ZA64"/>
<gene>
    <name evidence="5" type="ORF">H735_08960</name>
</gene>
<sequence>MRNTKSIVALALASLYSCSLFAAVEGVNYIDPLGIPHDAELAVNDSNFLNNQGDLTLYISAGLDRRIRLTTSVNGTALKTETTDIINIQDKIEYKGNSFYGVMLNSPVSGDGNYTLLIETLNLSGEVVTSESLFYTRDTTLPNAGTLSASGYGGYTGHTFQPSGTWFFTNYFSNFIQANGISDSSGIDKVEMLTYTMSPKTIYKSRVLGYSESTQSARFTFSEDYGFLPANDNGETIRGVAFRVTDKAGNQALTDVQKVIYDTYKTGDLKLVGIYDPQSSSTIAGQRGFVPYNSGMTVKTNPIQFMYRVSNNNYISNVLGGIGFVGADKVITTANDGYTYAVYKRPYGYTNGNYVRFNQRATWSAGGISYNLILSDSAPKAPSRNGMFEYNYSDKGWSSANRWDMNISELPVRIKGVRQFVSPRTYPQVFSHSGYSCTIPAGATVCEIAFPDTSKWNLVDGGHYYFHEGSSITSADGALYGSPMWANVTYNAAHAPVINSTSYNSETKILTASITQPSAGSWFDHLRLGNVWLEDSSKGTLLTTYGDKCTRQTTEYSCTFDLSGLNEGSYSYVVKAQERHGLTTTGTETLTYVSDRTAPIIKWGYKDSYTVPGTINDLRDLKFAISDLSVKKVDELRITGSTFDVNYLLGYSKLSSTETAGVVNGVDVYSLELPKLFPTMEANEHYKISLTASDEYGNTTMSTIDVVFIPENLVQLDVQSYLPVAQNLLDADDEPIARIYTESSLVLEGAQMATGVQLAEITVDPNAGGALNFLTTDGVVTINPGETKVVSIDLGTTGGALNIDVYPAKGEKGTAKFMFSIPQLSSMHNK</sequence>
<feature type="domain" description="DUF4165" evidence="4">
    <location>
        <begin position="45"/>
        <end position="139"/>
    </location>
</feature>
<protein>
    <recommendedName>
        <fullName evidence="7">DUF4165 domain-containing protein</fullName>
    </recommendedName>
</protein>
<feature type="chain" id="PRO_5002143984" description="DUF4165 domain-containing protein" evidence="1">
    <location>
        <begin position="23"/>
        <end position="830"/>
    </location>
</feature>
<accession>A0A0C1ZA64</accession>
<feature type="signal peptide" evidence="1">
    <location>
        <begin position="1"/>
        <end position="22"/>
    </location>
</feature>
<evidence type="ECO:0000259" key="3">
    <source>
        <dbReference type="Pfam" id="PF13750"/>
    </source>
</evidence>
<evidence type="ECO:0008006" key="7">
    <source>
        <dbReference type="Google" id="ProtNLM"/>
    </source>
</evidence>
<dbReference type="PROSITE" id="PS51257">
    <property type="entry name" value="PROKAR_LIPOPROTEIN"/>
    <property type="match status" value="1"/>
</dbReference>
<name>A0A0C1ZA64_9VIBR</name>
<keyword evidence="1" id="KW-0732">Signal</keyword>
<feature type="domain" description="Ig-like" evidence="2">
    <location>
        <begin position="176"/>
        <end position="262"/>
    </location>
</feature>
<dbReference type="Pfam" id="PF12245">
    <property type="entry name" value="Big_3_2"/>
    <property type="match status" value="1"/>
</dbReference>
<dbReference type="Pfam" id="PF13750">
    <property type="entry name" value="Big_3_3"/>
    <property type="match status" value="1"/>
</dbReference>
<dbReference type="Pfam" id="PF13752">
    <property type="entry name" value="DUF4165"/>
    <property type="match status" value="1"/>
</dbReference>
<evidence type="ECO:0000256" key="1">
    <source>
        <dbReference type="SAM" id="SignalP"/>
    </source>
</evidence>
<feature type="domain" description="Ig-like" evidence="3">
    <location>
        <begin position="555"/>
        <end position="717"/>
    </location>
</feature>
<reference evidence="5 6" key="1">
    <citation type="submission" date="2014-07" db="EMBL/GenBank/DDBJ databases">
        <title>Unique and conserved regions in Vibrio harveyi and related species in comparison with the shrimp pathogen Vibrio harveyi CAIM 1792.</title>
        <authorList>
            <person name="Espinoza-Valles I."/>
            <person name="Vora G."/>
            <person name="Leekitcharoenphon P."/>
            <person name="Ussery D."/>
            <person name="Hoj L."/>
            <person name="Gomez-Gil B."/>
        </authorList>
    </citation>
    <scope>NUCLEOTIDE SEQUENCE [LARGE SCALE GENOMIC DNA]</scope>
    <source>
        <strain evidence="6">CAIM 1854 / LMG 25443</strain>
    </source>
</reference>
<evidence type="ECO:0000259" key="2">
    <source>
        <dbReference type="Pfam" id="PF12245"/>
    </source>
</evidence>
<dbReference type="InterPro" id="IPR025429">
    <property type="entry name" value="DUF4165"/>
</dbReference>
<dbReference type="EMBL" id="JPRD01000015">
    <property type="protein sequence ID" value="KIF53069.1"/>
    <property type="molecule type" value="Genomic_DNA"/>
</dbReference>
<proteinExistence type="predicted"/>
<organism evidence="5 6">
    <name type="scientific">Vibrio owensii CAIM 1854 = LMG 25443</name>
    <dbReference type="NCBI Taxonomy" id="1229493"/>
    <lineage>
        <taxon>Bacteria</taxon>
        <taxon>Pseudomonadati</taxon>
        <taxon>Pseudomonadota</taxon>
        <taxon>Gammaproteobacteria</taxon>
        <taxon>Vibrionales</taxon>
        <taxon>Vibrionaceae</taxon>
        <taxon>Vibrio</taxon>
    </lineage>
</organism>